<feature type="transmembrane region" description="Helical" evidence="1">
    <location>
        <begin position="66"/>
        <end position="85"/>
    </location>
</feature>
<keyword evidence="3" id="KW-1185">Reference proteome</keyword>
<accession>A0A814EBA6</accession>
<protein>
    <submittedName>
        <fullName evidence="2">Uncharacterized protein</fullName>
    </submittedName>
</protein>
<evidence type="ECO:0000256" key="1">
    <source>
        <dbReference type="SAM" id="Phobius"/>
    </source>
</evidence>
<dbReference type="EMBL" id="CAJNOC010003086">
    <property type="protein sequence ID" value="CAF0967086.1"/>
    <property type="molecule type" value="Genomic_DNA"/>
</dbReference>
<keyword evidence="1" id="KW-0812">Transmembrane</keyword>
<dbReference type="AlphaFoldDB" id="A0A814EBA6"/>
<feature type="non-terminal residue" evidence="2">
    <location>
        <position position="1"/>
    </location>
</feature>
<dbReference type="Proteomes" id="UP000663879">
    <property type="component" value="Unassembled WGS sequence"/>
</dbReference>
<sequence length="113" mass="13120">FPDLEKEAKEFSKACSLSLQSLANFIDKRFRENPDNDLSEDEFVRSAEFCRTDLLKGRAKKFSSPFNISLILKTFIIVLIMKMVFIKWMAPVRKKQILVSHDDDTGEVDFPRS</sequence>
<comment type="caution">
    <text evidence="2">The sequence shown here is derived from an EMBL/GenBank/DDBJ whole genome shotgun (WGS) entry which is preliminary data.</text>
</comment>
<keyword evidence="1" id="KW-1133">Transmembrane helix</keyword>
<organism evidence="2 3">
    <name type="scientific">Brachionus calyciflorus</name>
    <dbReference type="NCBI Taxonomy" id="104777"/>
    <lineage>
        <taxon>Eukaryota</taxon>
        <taxon>Metazoa</taxon>
        <taxon>Spiralia</taxon>
        <taxon>Gnathifera</taxon>
        <taxon>Rotifera</taxon>
        <taxon>Eurotatoria</taxon>
        <taxon>Monogononta</taxon>
        <taxon>Pseudotrocha</taxon>
        <taxon>Ploima</taxon>
        <taxon>Brachionidae</taxon>
        <taxon>Brachionus</taxon>
    </lineage>
</organism>
<gene>
    <name evidence="2" type="ORF">OXX778_LOCUS14720</name>
</gene>
<name>A0A814EBA6_9BILA</name>
<keyword evidence="1" id="KW-0472">Membrane</keyword>
<reference evidence="2" key="1">
    <citation type="submission" date="2021-02" db="EMBL/GenBank/DDBJ databases">
        <authorList>
            <person name="Nowell W R."/>
        </authorList>
    </citation>
    <scope>NUCLEOTIDE SEQUENCE</scope>
    <source>
        <strain evidence="2">Ploen Becks lab</strain>
    </source>
</reference>
<evidence type="ECO:0000313" key="2">
    <source>
        <dbReference type="EMBL" id="CAF0967086.1"/>
    </source>
</evidence>
<proteinExistence type="predicted"/>
<evidence type="ECO:0000313" key="3">
    <source>
        <dbReference type="Proteomes" id="UP000663879"/>
    </source>
</evidence>